<accession>A0A6C0E1Z1</accession>
<evidence type="ECO:0000256" key="1">
    <source>
        <dbReference type="ARBA" id="ARBA00022676"/>
    </source>
</evidence>
<dbReference type="CDD" id="cd11301">
    <property type="entry name" value="Fut1_Fut2_like"/>
    <property type="match status" value="1"/>
</dbReference>
<keyword evidence="1" id="KW-0328">Glycosyltransferase</keyword>
<keyword evidence="2" id="KW-0808">Transferase</keyword>
<reference evidence="3" key="1">
    <citation type="journal article" date="2020" name="Nature">
        <title>Giant virus diversity and host interactions through global metagenomics.</title>
        <authorList>
            <person name="Schulz F."/>
            <person name="Roux S."/>
            <person name="Paez-Espino D."/>
            <person name="Jungbluth S."/>
            <person name="Walsh D.A."/>
            <person name="Denef V.J."/>
            <person name="McMahon K.D."/>
            <person name="Konstantinidis K.T."/>
            <person name="Eloe-Fadrosh E.A."/>
            <person name="Kyrpides N.C."/>
            <person name="Woyke T."/>
        </authorList>
    </citation>
    <scope>NUCLEOTIDE SEQUENCE</scope>
    <source>
        <strain evidence="3">GVMAG-M-3300023174-92</strain>
    </source>
</reference>
<dbReference type="AlphaFoldDB" id="A0A6C0E1Z1"/>
<dbReference type="GO" id="GO:0016020">
    <property type="term" value="C:membrane"/>
    <property type="evidence" value="ECO:0007669"/>
    <property type="project" value="InterPro"/>
</dbReference>
<dbReference type="PROSITE" id="PS51257">
    <property type="entry name" value="PROKAR_LIPOPROTEIN"/>
    <property type="match status" value="1"/>
</dbReference>
<dbReference type="EMBL" id="MN739691">
    <property type="protein sequence ID" value="QHT21425.1"/>
    <property type="molecule type" value="Genomic_DNA"/>
</dbReference>
<sequence>MISIKLMGGLGNQMFQICVALACSIQYSMKLVIPYHSDMGDRRMYWDSFFKEMVEYTTENPENQMTDANVMNMPVYIEKQFKYCPIPDFKGGSIRLSGYFQSFKYFEAFQENILKILNIENKKKEVLTKYSELFDSSGETVSIHFRLGDYKALRHYHPIMNYEYFEASLDHIMRTNRVTRVIYICEEEDNAYVESKIQLLKSKHPVEYVKVEDSIPDYDQMLIMACCHHNIISNSSFSWWGAYLNDSASKVVCYPSVWFGEYFEHVFDYNDVTPSSWTKIEANPMNWRQPFV</sequence>
<protein>
    <recommendedName>
        <fullName evidence="4">Glycosyltransferase</fullName>
    </recommendedName>
</protein>
<evidence type="ECO:0000313" key="3">
    <source>
        <dbReference type="EMBL" id="QHT21425.1"/>
    </source>
</evidence>
<dbReference type="PANTHER" id="PTHR11927">
    <property type="entry name" value="GALACTOSIDE 2-L-FUCOSYLTRANSFERASE"/>
    <property type="match status" value="1"/>
</dbReference>
<dbReference type="PANTHER" id="PTHR11927:SF9">
    <property type="entry name" value="L-FUCOSYLTRANSFERASE"/>
    <property type="match status" value="1"/>
</dbReference>
<evidence type="ECO:0008006" key="4">
    <source>
        <dbReference type="Google" id="ProtNLM"/>
    </source>
</evidence>
<proteinExistence type="predicted"/>
<name>A0A6C0E1Z1_9ZZZZ</name>
<evidence type="ECO:0000256" key="2">
    <source>
        <dbReference type="ARBA" id="ARBA00022679"/>
    </source>
</evidence>
<dbReference type="GO" id="GO:0008107">
    <property type="term" value="F:galactoside 2-alpha-L-fucosyltransferase activity"/>
    <property type="evidence" value="ECO:0007669"/>
    <property type="project" value="InterPro"/>
</dbReference>
<dbReference type="Pfam" id="PF01531">
    <property type="entry name" value="Glyco_transf_11"/>
    <property type="match status" value="1"/>
</dbReference>
<dbReference type="InterPro" id="IPR002516">
    <property type="entry name" value="Glyco_trans_11"/>
</dbReference>
<organism evidence="3">
    <name type="scientific">viral metagenome</name>
    <dbReference type="NCBI Taxonomy" id="1070528"/>
    <lineage>
        <taxon>unclassified sequences</taxon>
        <taxon>metagenomes</taxon>
        <taxon>organismal metagenomes</taxon>
    </lineage>
</organism>
<dbReference type="GO" id="GO:0005975">
    <property type="term" value="P:carbohydrate metabolic process"/>
    <property type="evidence" value="ECO:0007669"/>
    <property type="project" value="InterPro"/>
</dbReference>